<accession>A0A2T2NNY7</accession>
<protein>
    <submittedName>
        <fullName evidence="1">Uncharacterized protein</fullName>
    </submittedName>
</protein>
<evidence type="ECO:0000313" key="1">
    <source>
        <dbReference type="EMBL" id="PSN67123.1"/>
    </source>
</evidence>
<dbReference type="EMBL" id="KZ678135">
    <property type="protein sequence ID" value="PSN67123.1"/>
    <property type="molecule type" value="Genomic_DNA"/>
</dbReference>
<reference evidence="1 2" key="1">
    <citation type="journal article" date="2018" name="Front. Microbiol.">
        <title>Genome-Wide Analysis of Corynespora cassiicola Leaf Fall Disease Putative Effectors.</title>
        <authorList>
            <person name="Lopez D."/>
            <person name="Ribeiro S."/>
            <person name="Label P."/>
            <person name="Fumanal B."/>
            <person name="Venisse J.S."/>
            <person name="Kohler A."/>
            <person name="de Oliveira R.R."/>
            <person name="Labutti K."/>
            <person name="Lipzen A."/>
            <person name="Lail K."/>
            <person name="Bauer D."/>
            <person name="Ohm R.A."/>
            <person name="Barry K.W."/>
            <person name="Spatafora J."/>
            <person name="Grigoriev I.V."/>
            <person name="Martin F.M."/>
            <person name="Pujade-Renaud V."/>
        </authorList>
    </citation>
    <scope>NUCLEOTIDE SEQUENCE [LARGE SCALE GENOMIC DNA]</scope>
    <source>
        <strain evidence="1 2">Philippines</strain>
    </source>
</reference>
<dbReference type="AlphaFoldDB" id="A0A2T2NNY7"/>
<keyword evidence="2" id="KW-1185">Reference proteome</keyword>
<proteinExistence type="predicted"/>
<gene>
    <name evidence="1" type="ORF">BS50DRAFT_573867</name>
</gene>
<organism evidence="1 2">
    <name type="scientific">Corynespora cassiicola Philippines</name>
    <dbReference type="NCBI Taxonomy" id="1448308"/>
    <lineage>
        <taxon>Eukaryota</taxon>
        <taxon>Fungi</taxon>
        <taxon>Dikarya</taxon>
        <taxon>Ascomycota</taxon>
        <taxon>Pezizomycotina</taxon>
        <taxon>Dothideomycetes</taxon>
        <taxon>Pleosporomycetidae</taxon>
        <taxon>Pleosporales</taxon>
        <taxon>Corynesporascaceae</taxon>
        <taxon>Corynespora</taxon>
    </lineage>
</organism>
<evidence type="ECO:0000313" key="2">
    <source>
        <dbReference type="Proteomes" id="UP000240883"/>
    </source>
</evidence>
<name>A0A2T2NNY7_CORCC</name>
<sequence length="75" mass="8498">MSIKSPPSSILIASLICRPFCPAQKTRIHPHDAYHPHSPPPEAAPYLTPPITNHMHLHHIQVFGTYPRFFRVTPP</sequence>
<dbReference type="Proteomes" id="UP000240883">
    <property type="component" value="Unassembled WGS sequence"/>
</dbReference>